<evidence type="ECO:0000313" key="18">
    <source>
        <dbReference type="Proteomes" id="UP001058974"/>
    </source>
</evidence>
<keyword evidence="7" id="KW-0328">Glycosyltransferase</keyword>
<dbReference type="GO" id="GO:0046872">
    <property type="term" value="F:metal ion binding"/>
    <property type="evidence" value="ECO:0007669"/>
    <property type="project" value="UniProtKB-KW"/>
</dbReference>
<dbReference type="PANTHER" id="PTHR13872:SF1">
    <property type="entry name" value="DOLICHYL-DIPHOSPHOOLIGOSACCHARIDE--PROTEIN GLYCOSYLTRANSFERASE SUBUNIT STT3B"/>
    <property type="match status" value="1"/>
</dbReference>
<evidence type="ECO:0000256" key="7">
    <source>
        <dbReference type="ARBA" id="ARBA00022676"/>
    </source>
</evidence>
<keyword evidence="12" id="KW-1133">Transmembrane helix</keyword>
<comment type="cofactor">
    <cofactor evidence="2">
        <name>Mg(2+)</name>
        <dbReference type="ChEBI" id="CHEBI:18420"/>
    </cofactor>
</comment>
<comment type="cofactor">
    <cofactor evidence="1">
        <name>Mn(2+)</name>
        <dbReference type="ChEBI" id="CHEBI:29035"/>
    </cofactor>
</comment>
<comment type="pathway">
    <text evidence="4">Protein modification; protein glycosylation.</text>
</comment>
<reference evidence="17 18" key="1">
    <citation type="journal article" date="2022" name="Nat. Genet.">
        <title>Improved pea reference genome and pan-genome highlight genomic features and evolutionary characteristics.</title>
        <authorList>
            <person name="Yang T."/>
            <person name="Liu R."/>
            <person name="Luo Y."/>
            <person name="Hu S."/>
            <person name="Wang D."/>
            <person name="Wang C."/>
            <person name="Pandey M.K."/>
            <person name="Ge S."/>
            <person name="Xu Q."/>
            <person name="Li N."/>
            <person name="Li G."/>
            <person name="Huang Y."/>
            <person name="Saxena R.K."/>
            <person name="Ji Y."/>
            <person name="Li M."/>
            <person name="Yan X."/>
            <person name="He Y."/>
            <person name="Liu Y."/>
            <person name="Wang X."/>
            <person name="Xiang C."/>
            <person name="Varshney R.K."/>
            <person name="Ding H."/>
            <person name="Gao S."/>
            <person name="Zong X."/>
        </authorList>
    </citation>
    <scope>NUCLEOTIDE SEQUENCE [LARGE SCALE GENOMIC DNA]</scope>
    <source>
        <strain evidence="17 18">cv. Zhongwan 6</strain>
    </source>
</reference>
<evidence type="ECO:0000256" key="13">
    <source>
        <dbReference type="ARBA" id="ARBA00023136"/>
    </source>
</evidence>
<dbReference type="PANTHER" id="PTHR13872">
    <property type="entry name" value="DOLICHYL-DIPHOSPHOOLIGOSACCHARIDE--PROTEIN GLYCOSYLTRANSFERASE SUBUNIT"/>
    <property type="match status" value="1"/>
</dbReference>
<sequence>MPPILPPSAKAFTALSIQLSTVFIAQNPSLCSHSNTRSSPSHNRLPLTITTGKYINNPTTLHHRNTVSPSFGTGFDSDSWYPLGRIIGAIVAYFFGEEVWDSGAGIVAAVLIAICLGYISRSIAGSYDNGGVATRQLQRSPLNNLAGNCLHNS</sequence>
<keyword evidence="8" id="KW-0808">Transferase</keyword>
<gene>
    <name evidence="17" type="ORF">KIW84_060218</name>
</gene>
<evidence type="ECO:0000256" key="5">
    <source>
        <dbReference type="ARBA" id="ARBA00010810"/>
    </source>
</evidence>
<evidence type="ECO:0000256" key="9">
    <source>
        <dbReference type="ARBA" id="ARBA00022692"/>
    </source>
</evidence>
<comment type="subcellular location">
    <subcellularLocation>
        <location evidence="3">Endomembrane system</location>
        <topology evidence="3">Multi-pass membrane protein</topology>
    </subcellularLocation>
</comment>
<name>A0A9D5A2I3_PEA</name>
<evidence type="ECO:0000256" key="1">
    <source>
        <dbReference type="ARBA" id="ARBA00001936"/>
    </source>
</evidence>
<dbReference type="InterPro" id="IPR003674">
    <property type="entry name" value="Oligo_trans_STT3"/>
</dbReference>
<keyword evidence="9" id="KW-0812">Transmembrane</keyword>
<evidence type="ECO:0000259" key="16">
    <source>
        <dbReference type="Pfam" id="PF02516"/>
    </source>
</evidence>
<accession>A0A9D5A2I3</accession>
<evidence type="ECO:0000256" key="12">
    <source>
        <dbReference type="ARBA" id="ARBA00022989"/>
    </source>
</evidence>
<organism evidence="17 18">
    <name type="scientific">Pisum sativum</name>
    <name type="common">Garden pea</name>
    <name type="synonym">Lathyrus oleraceus</name>
    <dbReference type="NCBI Taxonomy" id="3888"/>
    <lineage>
        <taxon>Eukaryota</taxon>
        <taxon>Viridiplantae</taxon>
        <taxon>Streptophyta</taxon>
        <taxon>Embryophyta</taxon>
        <taxon>Tracheophyta</taxon>
        <taxon>Spermatophyta</taxon>
        <taxon>Magnoliopsida</taxon>
        <taxon>eudicotyledons</taxon>
        <taxon>Gunneridae</taxon>
        <taxon>Pentapetalae</taxon>
        <taxon>rosids</taxon>
        <taxon>fabids</taxon>
        <taxon>Fabales</taxon>
        <taxon>Fabaceae</taxon>
        <taxon>Papilionoideae</taxon>
        <taxon>50 kb inversion clade</taxon>
        <taxon>NPAAA clade</taxon>
        <taxon>Hologalegina</taxon>
        <taxon>IRL clade</taxon>
        <taxon>Fabeae</taxon>
        <taxon>Lathyrus</taxon>
    </lineage>
</organism>
<comment type="catalytic activity">
    <reaction evidence="15">
        <text>a di-trans,poly-cis-dolichyl diphosphooligosaccharide + L-asparaginyl-[protein] = N(4)-(oligosaccharide-(1-&gt;4)-N-acetyl-beta-D-glucosaminyl-(1-&gt;4)-N-acetyl-beta-D-glucosaminyl)-L-asparaginyl-[protein] + a di-trans,poly-cis-dolichyl diphosphate + H(+)</text>
        <dbReference type="Rhea" id="RHEA:22980"/>
        <dbReference type="Rhea" id="RHEA-COMP:12804"/>
        <dbReference type="Rhea" id="RHEA-COMP:12805"/>
        <dbReference type="Rhea" id="RHEA-COMP:19506"/>
        <dbReference type="Rhea" id="RHEA-COMP:19509"/>
        <dbReference type="ChEBI" id="CHEBI:15378"/>
        <dbReference type="ChEBI" id="CHEBI:50347"/>
        <dbReference type="ChEBI" id="CHEBI:57497"/>
        <dbReference type="ChEBI" id="CHEBI:57570"/>
        <dbReference type="ChEBI" id="CHEBI:132529"/>
        <dbReference type="EC" id="2.4.99.18"/>
    </reaction>
</comment>
<dbReference type="EMBL" id="JAMSHJ010000006">
    <property type="protein sequence ID" value="KAI5392979.1"/>
    <property type="molecule type" value="Genomic_DNA"/>
</dbReference>
<keyword evidence="13" id="KW-0472">Membrane</keyword>
<evidence type="ECO:0000313" key="17">
    <source>
        <dbReference type="EMBL" id="KAI5392979.1"/>
    </source>
</evidence>
<keyword evidence="11" id="KW-0460">Magnesium</keyword>
<evidence type="ECO:0000256" key="8">
    <source>
        <dbReference type="ARBA" id="ARBA00022679"/>
    </source>
</evidence>
<evidence type="ECO:0000256" key="15">
    <source>
        <dbReference type="ARBA" id="ARBA00048829"/>
    </source>
</evidence>
<dbReference type="GO" id="GO:0016020">
    <property type="term" value="C:membrane"/>
    <property type="evidence" value="ECO:0007669"/>
    <property type="project" value="InterPro"/>
</dbReference>
<dbReference type="GO" id="GO:0004579">
    <property type="term" value="F:dolichyl-diphosphooligosaccharide-protein glycotransferase activity"/>
    <property type="evidence" value="ECO:0007669"/>
    <property type="project" value="UniProtKB-EC"/>
</dbReference>
<comment type="caution">
    <text evidence="17">The sequence shown here is derived from an EMBL/GenBank/DDBJ whole genome shotgun (WGS) entry which is preliminary data.</text>
</comment>
<evidence type="ECO:0000256" key="2">
    <source>
        <dbReference type="ARBA" id="ARBA00001946"/>
    </source>
</evidence>
<dbReference type="EC" id="2.4.99.18" evidence="6"/>
<evidence type="ECO:0000256" key="10">
    <source>
        <dbReference type="ARBA" id="ARBA00022723"/>
    </source>
</evidence>
<evidence type="ECO:0000256" key="14">
    <source>
        <dbReference type="ARBA" id="ARBA00023211"/>
    </source>
</evidence>
<comment type="similarity">
    <text evidence="5">Belongs to the STT3 family.</text>
</comment>
<evidence type="ECO:0000256" key="4">
    <source>
        <dbReference type="ARBA" id="ARBA00004922"/>
    </source>
</evidence>
<keyword evidence="10" id="KW-0479">Metal-binding</keyword>
<evidence type="ECO:0000256" key="3">
    <source>
        <dbReference type="ARBA" id="ARBA00004127"/>
    </source>
</evidence>
<feature type="domain" description="Oligosaccharyl transferase STT3 N-terminal" evidence="16">
    <location>
        <begin position="89"/>
        <end position="131"/>
    </location>
</feature>
<keyword evidence="18" id="KW-1185">Reference proteome</keyword>
<dbReference type="GO" id="GO:0012505">
    <property type="term" value="C:endomembrane system"/>
    <property type="evidence" value="ECO:0007669"/>
    <property type="project" value="UniProtKB-SubCell"/>
</dbReference>
<evidence type="ECO:0000256" key="6">
    <source>
        <dbReference type="ARBA" id="ARBA00012605"/>
    </source>
</evidence>
<keyword evidence="14" id="KW-0464">Manganese</keyword>
<protein>
    <recommendedName>
        <fullName evidence="6">dolichyl-diphosphooligosaccharide--protein glycotransferase</fullName>
        <ecNumber evidence="6">2.4.99.18</ecNumber>
    </recommendedName>
</protein>
<dbReference type="Proteomes" id="UP001058974">
    <property type="component" value="Chromosome 6"/>
</dbReference>
<evidence type="ECO:0000256" key="11">
    <source>
        <dbReference type="ARBA" id="ARBA00022842"/>
    </source>
</evidence>
<dbReference type="InterPro" id="IPR048307">
    <property type="entry name" value="STT3_N"/>
</dbReference>
<proteinExistence type="inferred from homology"/>
<dbReference type="Pfam" id="PF02516">
    <property type="entry name" value="STT3"/>
    <property type="match status" value="1"/>
</dbReference>
<dbReference type="AlphaFoldDB" id="A0A9D5A2I3"/>
<dbReference type="Gramene" id="Psat06G0021800-T1">
    <property type="protein sequence ID" value="KAI5392979.1"/>
    <property type="gene ID" value="KIW84_060218"/>
</dbReference>